<dbReference type="Proteomes" id="UP000062973">
    <property type="component" value="Chromosome"/>
</dbReference>
<evidence type="ECO:0000313" key="4">
    <source>
        <dbReference type="EMBL" id="AIJ26411.1"/>
    </source>
</evidence>
<dbReference type="EMBL" id="CP009110">
    <property type="protein sequence ID" value="AIJ26411.1"/>
    <property type="molecule type" value="Genomic_DNA"/>
</dbReference>
<dbReference type="InterPro" id="IPR036365">
    <property type="entry name" value="PGBD-like_sf"/>
</dbReference>
<dbReference type="SUPFAM" id="SSF47090">
    <property type="entry name" value="PGBD-like"/>
    <property type="match status" value="1"/>
</dbReference>
<dbReference type="Gene3D" id="1.10.101.10">
    <property type="entry name" value="PGBD-like superfamily/PGBD"/>
    <property type="match status" value="1"/>
</dbReference>
<feature type="region of interest" description="Disordered" evidence="1">
    <location>
        <begin position="143"/>
        <end position="174"/>
    </location>
</feature>
<dbReference type="Pfam" id="PF01471">
    <property type="entry name" value="PG_binding_1"/>
    <property type="match status" value="1"/>
</dbReference>
<dbReference type="eggNOG" id="COG3409">
    <property type="taxonomic scope" value="Bacteria"/>
</dbReference>
<dbReference type="RefSeq" id="WP_017985187.1">
    <property type="nucleotide sequence ID" value="NZ_AQUL01000001.1"/>
</dbReference>
<feature type="region of interest" description="Disordered" evidence="1">
    <location>
        <begin position="20"/>
        <end position="40"/>
    </location>
</feature>
<feature type="domain" description="Peptidoglycan binding-like" evidence="2">
    <location>
        <begin position="173"/>
        <end position="231"/>
    </location>
</feature>
<dbReference type="PATRIC" id="fig|1068978.7.peg.6725"/>
<evidence type="ECO:0000256" key="1">
    <source>
        <dbReference type="SAM" id="MobiDB-lite"/>
    </source>
</evidence>
<evidence type="ECO:0000313" key="3">
    <source>
        <dbReference type="EMBL" id="AIJ26352.1"/>
    </source>
</evidence>
<dbReference type="EMBL" id="CP009110">
    <property type="protein sequence ID" value="AIJ26352.1"/>
    <property type="molecule type" value="Genomic_DNA"/>
</dbReference>
<protein>
    <submittedName>
        <fullName evidence="3">Peptidoglycan-binding domain 1 protein</fullName>
    </submittedName>
</protein>
<reference evidence="3 5" key="1">
    <citation type="submission" date="2014-07" db="EMBL/GenBank/DDBJ databases">
        <title>Whole Genome Sequence of the Amycolatopsis methanolica 239.</title>
        <authorList>
            <person name="Tang B."/>
        </authorList>
    </citation>
    <scope>NUCLEOTIDE SEQUENCE [LARGE SCALE GENOMIC DNA]</scope>
    <source>
        <strain evidence="3 5">239</strain>
    </source>
</reference>
<dbReference type="KEGG" id="amq:AMETH_6319"/>
<dbReference type="STRING" id="1068978.AMETH_6260"/>
<dbReference type="HOGENOM" id="CLU_1187951_0_0_11"/>
<gene>
    <name evidence="3" type="ORF">AMETH_6260</name>
    <name evidence="4" type="ORF">AMETH_6319</name>
</gene>
<keyword evidence="5" id="KW-1185">Reference proteome</keyword>
<dbReference type="InterPro" id="IPR002477">
    <property type="entry name" value="Peptidoglycan-bd-like"/>
</dbReference>
<accession>A0A076N8F2</accession>
<dbReference type="InterPro" id="IPR036366">
    <property type="entry name" value="PGBDSf"/>
</dbReference>
<organism evidence="3 5">
    <name type="scientific">Amycolatopsis methanolica 239</name>
    <dbReference type="NCBI Taxonomy" id="1068978"/>
    <lineage>
        <taxon>Bacteria</taxon>
        <taxon>Bacillati</taxon>
        <taxon>Actinomycetota</taxon>
        <taxon>Actinomycetes</taxon>
        <taxon>Pseudonocardiales</taxon>
        <taxon>Pseudonocardiaceae</taxon>
        <taxon>Amycolatopsis</taxon>
        <taxon>Amycolatopsis methanolica group</taxon>
    </lineage>
</organism>
<dbReference type="OrthoDB" id="7671932at2"/>
<sequence length="233" mass="24995">MVAWRLAYALVDLRNEVNTRWPNRDKTSDGTIGDAAHASRSSDHNPWVIDREDGLGVVRAVDIDVDGIDAGWLAEYLRQRGLTGHDGRTGDHRLTNGGYVIFNRRITKPDFSGWKVYTGSNPHTSHVHVSLTQSGAYDDRAGWGIAGGGPAAPAPPPSTGGSSSKPTIRRGSTGAAVTQLQQTLNRGYPAYSKLTVDGVFGAKTEAVVKEFQRRSGLAVDGIVGPRTWAALGY</sequence>
<dbReference type="KEGG" id="amq:AMETH_6260"/>
<proteinExistence type="predicted"/>
<evidence type="ECO:0000313" key="5">
    <source>
        <dbReference type="Proteomes" id="UP000062973"/>
    </source>
</evidence>
<evidence type="ECO:0000259" key="2">
    <source>
        <dbReference type="Pfam" id="PF01471"/>
    </source>
</evidence>
<name>A0A076N8F2_AMYME</name>
<dbReference type="AlphaFoldDB" id="A0A076N8F2"/>